<evidence type="ECO:0000313" key="1">
    <source>
        <dbReference type="EMBL" id="NEY73605.1"/>
    </source>
</evidence>
<proteinExistence type="predicted"/>
<dbReference type="AlphaFoldDB" id="A0A6M0QBA1"/>
<sequence length="96" mass="10880">MKKKGLLIALVLIFLCACTFLGGKEQEGITLEDSLLLQNYDQIVKKAEDYVVSQPSRAVVQSVYQHETDSLWKIEFTNGSIVLYDEKTDELTHAEE</sequence>
<evidence type="ECO:0008006" key="3">
    <source>
        <dbReference type="Google" id="ProtNLM"/>
    </source>
</evidence>
<accession>A0A6M0QBA1</accession>
<keyword evidence="2" id="KW-1185">Reference proteome</keyword>
<name>A0A6M0QBA1_9BACI</name>
<protein>
    <recommendedName>
        <fullName evidence="3">PepSY domain-containing protein</fullName>
    </recommendedName>
</protein>
<evidence type="ECO:0000313" key="2">
    <source>
        <dbReference type="Proteomes" id="UP000481043"/>
    </source>
</evidence>
<dbReference type="Proteomes" id="UP000481043">
    <property type="component" value="Unassembled WGS sequence"/>
</dbReference>
<organism evidence="1 2">
    <name type="scientific">Bacillus mesophilus</name>
    <dbReference type="NCBI Taxonomy" id="1808955"/>
    <lineage>
        <taxon>Bacteria</taxon>
        <taxon>Bacillati</taxon>
        <taxon>Bacillota</taxon>
        <taxon>Bacilli</taxon>
        <taxon>Bacillales</taxon>
        <taxon>Bacillaceae</taxon>
        <taxon>Bacillus</taxon>
    </lineage>
</organism>
<comment type="caution">
    <text evidence="1">The sequence shown here is derived from an EMBL/GenBank/DDBJ whole genome shotgun (WGS) entry which is preliminary data.</text>
</comment>
<dbReference type="PROSITE" id="PS51257">
    <property type="entry name" value="PROKAR_LIPOPROTEIN"/>
    <property type="match status" value="1"/>
</dbReference>
<gene>
    <name evidence="1" type="ORF">G4D63_17960</name>
</gene>
<dbReference type="EMBL" id="JAAIWM010000008">
    <property type="protein sequence ID" value="NEY73605.1"/>
    <property type="molecule type" value="Genomic_DNA"/>
</dbReference>
<dbReference type="RefSeq" id="WP_163181312.1">
    <property type="nucleotide sequence ID" value="NZ_JAAIWM010000008.1"/>
</dbReference>
<reference evidence="1 2" key="1">
    <citation type="submission" date="2020-02" db="EMBL/GenBank/DDBJ databases">
        <title>Bacillus aquiflavi sp. nov., isolated from yellow water of strong flavor Chinese baijiu in Yibin region of China.</title>
        <authorList>
            <person name="Xie J."/>
        </authorList>
    </citation>
    <scope>NUCLEOTIDE SEQUENCE [LARGE SCALE GENOMIC DNA]</scope>
    <source>
        <strain evidence="1 2">SA4</strain>
    </source>
</reference>